<keyword evidence="1" id="KW-0175">Coiled coil</keyword>
<dbReference type="EMBL" id="KU848186">
    <property type="protein sequence ID" value="ANJ65431.1"/>
    <property type="molecule type" value="Genomic_DNA"/>
</dbReference>
<organism evidence="4 5">
    <name type="scientific">Lactobacillus phage PLE3</name>
    <dbReference type="NCBI Taxonomy" id="1815510"/>
    <lineage>
        <taxon>Viruses</taxon>
        <taxon>Duplodnaviria</taxon>
        <taxon>Heunggongvirae</taxon>
        <taxon>Uroviricota</taxon>
        <taxon>Caudoviricetes</taxon>
        <taxon>Pleetrevirus</taxon>
        <taxon>Pleetrevirus PLE3</taxon>
    </lineage>
</organism>
<dbReference type="Pfam" id="PF13250">
    <property type="entry name" value="SNIPE"/>
    <property type="match status" value="1"/>
</dbReference>
<dbReference type="InterPro" id="IPR018306">
    <property type="entry name" value="Phage_T5_Orf172_DNA-bd"/>
</dbReference>
<evidence type="ECO:0000313" key="4">
    <source>
        <dbReference type="EMBL" id="ANJ65431.1"/>
    </source>
</evidence>
<dbReference type="Pfam" id="PF13455">
    <property type="entry name" value="MUG113"/>
    <property type="match status" value="1"/>
</dbReference>
<dbReference type="OrthoDB" id="17290at10239"/>
<evidence type="ECO:0000313" key="5">
    <source>
        <dbReference type="Proteomes" id="UP000204354"/>
    </source>
</evidence>
<sequence length="451" mass="52442">MEEKMGILDIFKSNEFKQRIESLELENTKLKQESTVKLTLQQMTPIELKKEIDLKTETNSELDQMISKNQSTLSTLTDKIANLNETKKILEGQLVSTKGELEIESFGLYKPRYTFANSLGYKARLDEVRQNQKNMIKGQTAFEIFMPISFNGSASKGRSIQKKNGKQLLRSFNGETEAAINKITYSNFDRINNRLEKSFQQLNKLNEDNGIRLSPAYSDSKVDELHLAYEYEQKKQEEREELREQREREREEKQAQKQMHDAQKKLDKELDHYKKAYQELQTRLENLQGEDQKEIQSSLEELQKNIDKAESEKKDLDYRQENATAGYVYIISNIGSFGKDVVKIGVTRRLDPLERVAELGSASVPFKFDVHALIFSYDAYALEAELHQRFANQRVNKVNNRKEYFRVPIKQIESALEEYKDLTVDFTESPDAPEYRQSLAINSKNFVNSES</sequence>
<feature type="region of interest" description="Disordered" evidence="2">
    <location>
        <begin position="233"/>
        <end position="263"/>
    </location>
</feature>
<dbReference type="GeneID" id="29056550"/>
<evidence type="ECO:0000259" key="3">
    <source>
        <dbReference type="SMART" id="SM00974"/>
    </source>
</evidence>
<proteinExistence type="predicted"/>
<keyword evidence="5" id="KW-1185">Reference proteome</keyword>
<name>A0A1B0Y697_9CAUD</name>
<gene>
    <name evidence="4" type="ORF">PLE3_32</name>
</gene>
<dbReference type="InterPro" id="IPR025280">
    <property type="entry name" value="SNIPE"/>
</dbReference>
<reference evidence="4 5" key="1">
    <citation type="submission" date="2016-02" db="EMBL/GenBank/DDBJ databases">
        <authorList>
            <person name="Wen L."/>
            <person name="He K."/>
            <person name="Yang H."/>
        </authorList>
    </citation>
    <scope>NUCLEOTIDE SEQUENCE [LARGE SCALE GENOMIC DNA]</scope>
</reference>
<dbReference type="RefSeq" id="YP_009292672.1">
    <property type="nucleotide sequence ID" value="NC_031125.1"/>
</dbReference>
<dbReference type="KEGG" id="vg:29056550"/>
<evidence type="ECO:0000256" key="1">
    <source>
        <dbReference type="SAM" id="Coils"/>
    </source>
</evidence>
<evidence type="ECO:0000256" key="2">
    <source>
        <dbReference type="SAM" id="MobiDB-lite"/>
    </source>
</evidence>
<feature type="coiled-coil region" evidence="1">
    <location>
        <begin position="73"/>
        <end position="100"/>
    </location>
</feature>
<feature type="domain" description="Bacteriophage T5 Orf172 DNA-binding" evidence="3">
    <location>
        <begin position="336"/>
        <end position="419"/>
    </location>
</feature>
<accession>A0A1B0Y697</accession>
<dbReference type="SMART" id="SM00974">
    <property type="entry name" value="T5orf172"/>
    <property type="match status" value="1"/>
</dbReference>
<dbReference type="Proteomes" id="UP000204354">
    <property type="component" value="Segment"/>
</dbReference>
<protein>
    <recommendedName>
        <fullName evidence="3">Bacteriophage T5 Orf172 DNA-binding domain-containing protein</fullName>
    </recommendedName>
</protein>